<reference evidence="2 3" key="1">
    <citation type="submission" date="2018-08" db="EMBL/GenBank/DDBJ databases">
        <title>Horizontal acquisition of hydrogen conversion ability and other habitat adaptations in Hydrogenovibrio crunogenus strains.</title>
        <authorList>
            <person name="Gonnella G."/>
            <person name="Adam N."/>
            <person name="Perner M."/>
        </authorList>
    </citation>
    <scope>NUCLEOTIDE SEQUENCE [LARGE SCALE GENOMIC DNA]</scope>
    <source>
        <strain evidence="2 3">SP-41</strain>
    </source>
</reference>
<protein>
    <submittedName>
        <fullName evidence="2">Uncharacterized protein</fullName>
    </submittedName>
</protein>
<dbReference type="OrthoDB" id="5612634at2"/>
<dbReference type="RefSeq" id="WP_135794828.1">
    <property type="nucleotide sequence ID" value="NZ_CP032096.1"/>
</dbReference>
<feature type="compositionally biased region" description="Polar residues" evidence="1">
    <location>
        <begin position="38"/>
        <end position="74"/>
    </location>
</feature>
<evidence type="ECO:0000313" key="2">
    <source>
        <dbReference type="EMBL" id="QBZ82067.1"/>
    </source>
</evidence>
<feature type="compositionally biased region" description="Basic and acidic residues" evidence="1">
    <location>
        <begin position="26"/>
        <end position="37"/>
    </location>
</feature>
<feature type="region of interest" description="Disordered" evidence="1">
    <location>
        <begin position="25"/>
        <end position="111"/>
    </location>
</feature>
<sequence length="111" mass="11708">MNTVSPSLASAAQALYTQANGLSDTLSKEPKLTDKTTPETSSAQNTTVTLSDQSKAQSVDYQDLANSQTVNSKASVEDSPVDSNQTTNTVTNTAQLQAESNYMTSKENGIV</sequence>
<dbReference type="EMBL" id="CP032096">
    <property type="protein sequence ID" value="QBZ82067.1"/>
    <property type="molecule type" value="Genomic_DNA"/>
</dbReference>
<feature type="compositionally biased region" description="Polar residues" evidence="1">
    <location>
        <begin position="94"/>
        <end position="111"/>
    </location>
</feature>
<dbReference type="Proteomes" id="UP000296201">
    <property type="component" value="Chromosome"/>
</dbReference>
<dbReference type="AlphaFoldDB" id="A0A4P7NWN1"/>
<feature type="compositionally biased region" description="Low complexity" evidence="1">
    <location>
        <begin position="84"/>
        <end position="93"/>
    </location>
</feature>
<keyword evidence="3" id="KW-1185">Reference proteome</keyword>
<gene>
    <name evidence="2" type="ORF">GHNINEIG_00091</name>
</gene>
<proteinExistence type="predicted"/>
<name>A0A4P7NWN1_9GAMM</name>
<evidence type="ECO:0000313" key="3">
    <source>
        <dbReference type="Proteomes" id="UP000296201"/>
    </source>
</evidence>
<organism evidence="2 3">
    <name type="scientific">Hydrogenovibrio crunogenus</name>
    <dbReference type="NCBI Taxonomy" id="39765"/>
    <lineage>
        <taxon>Bacteria</taxon>
        <taxon>Pseudomonadati</taxon>
        <taxon>Pseudomonadota</taxon>
        <taxon>Gammaproteobacteria</taxon>
        <taxon>Thiotrichales</taxon>
        <taxon>Piscirickettsiaceae</taxon>
        <taxon>Hydrogenovibrio</taxon>
    </lineage>
</organism>
<accession>A0A4P7NWN1</accession>
<evidence type="ECO:0000256" key="1">
    <source>
        <dbReference type="SAM" id="MobiDB-lite"/>
    </source>
</evidence>